<evidence type="ECO:0000256" key="1">
    <source>
        <dbReference type="ARBA" id="ARBA00004498"/>
    </source>
</evidence>
<keyword evidence="2" id="KW-0272">Extracellular matrix</keyword>
<dbReference type="InterPro" id="IPR014716">
    <property type="entry name" value="Fibrinogen_a/b/g_C_1"/>
</dbReference>
<evidence type="ECO:0000256" key="6">
    <source>
        <dbReference type="ARBA" id="ARBA00023157"/>
    </source>
</evidence>
<evidence type="ECO:0000259" key="7">
    <source>
        <dbReference type="PROSITE" id="PS50853"/>
    </source>
</evidence>
<proteinExistence type="predicted"/>
<dbReference type="SMART" id="SM00060">
    <property type="entry name" value="FN3"/>
    <property type="match status" value="1"/>
</dbReference>
<keyword evidence="10" id="KW-1185">Reference proteome</keyword>
<dbReference type="SUPFAM" id="SSF49265">
    <property type="entry name" value="Fibronectin type III"/>
    <property type="match status" value="1"/>
</dbReference>
<evidence type="ECO:0000256" key="5">
    <source>
        <dbReference type="ARBA" id="ARBA00022737"/>
    </source>
</evidence>
<dbReference type="Proteomes" id="UP000287033">
    <property type="component" value="Unassembled WGS sequence"/>
</dbReference>
<dbReference type="Gene3D" id="3.90.215.10">
    <property type="entry name" value="Gamma Fibrinogen, chain A, domain 1"/>
    <property type="match status" value="1"/>
</dbReference>
<feature type="domain" description="Fibronectin type-III" evidence="7">
    <location>
        <begin position="3"/>
        <end position="90"/>
    </location>
</feature>
<dbReference type="PROSITE" id="PS50853">
    <property type="entry name" value="FN3"/>
    <property type="match status" value="1"/>
</dbReference>
<evidence type="ECO:0000256" key="3">
    <source>
        <dbReference type="ARBA" id="ARBA00022536"/>
    </source>
</evidence>
<evidence type="ECO:0000313" key="10">
    <source>
        <dbReference type="Proteomes" id="UP000287033"/>
    </source>
</evidence>
<dbReference type="Gene3D" id="2.60.40.10">
    <property type="entry name" value="Immunoglobulins"/>
    <property type="match status" value="2"/>
</dbReference>
<keyword evidence="5" id="KW-0677">Repeat</keyword>
<organism evidence="9 10">
    <name type="scientific">Chiloscyllium punctatum</name>
    <name type="common">Brownbanded bambooshark</name>
    <name type="synonym">Hemiscyllium punctatum</name>
    <dbReference type="NCBI Taxonomy" id="137246"/>
    <lineage>
        <taxon>Eukaryota</taxon>
        <taxon>Metazoa</taxon>
        <taxon>Chordata</taxon>
        <taxon>Craniata</taxon>
        <taxon>Vertebrata</taxon>
        <taxon>Chondrichthyes</taxon>
        <taxon>Elasmobranchii</taxon>
        <taxon>Galeomorphii</taxon>
        <taxon>Galeoidea</taxon>
        <taxon>Orectolobiformes</taxon>
        <taxon>Hemiscylliidae</taxon>
        <taxon>Chiloscyllium</taxon>
    </lineage>
</organism>
<dbReference type="EMBL" id="BEZZ01002602">
    <property type="protein sequence ID" value="GCC16935.1"/>
    <property type="molecule type" value="Genomic_DNA"/>
</dbReference>
<dbReference type="CDD" id="cd00087">
    <property type="entry name" value="FReD"/>
    <property type="match status" value="1"/>
</dbReference>
<dbReference type="InterPro" id="IPR013783">
    <property type="entry name" value="Ig-like_fold"/>
</dbReference>
<evidence type="ECO:0008006" key="11">
    <source>
        <dbReference type="Google" id="ProtNLM"/>
    </source>
</evidence>
<dbReference type="FunFam" id="3.90.215.10:FF:000001">
    <property type="entry name" value="Tenascin isoform 1"/>
    <property type="match status" value="1"/>
</dbReference>
<dbReference type="PROSITE" id="PS51406">
    <property type="entry name" value="FIBRINOGEN_C_2"/>
    <property type="match status" value="1"/>
</dbReference>
<dbReference type="Pfam" id="PF00041">
    <property type="entry name" value="fn3"/>
    <property type="match status" value="1"/>
</dbReference>
<evidence type="ECO:0000259" key="8">
    <source>
        <dbReference type="PROSITE" id="PS51406"/>
    </source>
</evidence>
<dbReference type="InterPro" id="IPR036116">
    <property type="entry name" value="FN3_sf"/>
</dbReference>
<dbReference type="OrthoDB" id="6130531at2759"/>
<accession>A0A401RFM7</accession>
<dbReference type="NCBIfam" id="NF040941">
    <property type="entry name" value="GGGWT_bact"/>
    <property type="match status" value="1"/>
</dbReference>
<dbReference type="InterPro" id="IPR050991">
    <property type="entry name" value="ECM_Regulatory_Proteins"/>
</dbReference>
<dbReference type="InterPro" id="IPR020837">
    <property type="entry name" value="Fibrinogen_CS"/>
</dbReference>
<dbReference type="SUPFAM" id="SSF56496">
    <property type="entry name" value="Fibrinogen C-terminal domain-like"/>
    <property type="match status" value="1"/>
</dbReference>
<dbReference type="InterPro" id="IPR003961">
    <property type="entry name" value="FN3_dom"/>
</dbReference>
<feature type="domain" description="Fibrinogen C-terminal" evidence="8">
    <location>
        <begin position="151"/>
        <end position="366"/>
    </location>
</feature>
<keyword evidence="4" id="KW-0732">Signal</keyword>
<keyword evidence="3" id="KW-0245">EGF-like domain</keyword>
<dbReference type="InterPro" id="IPR002181">
    <property type="entry name" value="Fibrinogen_a/b/g_C_dom"/>
</dbReference>
<evidence type="ECO:0000313" key="9">
    <source>
        <dbReference type="EMBL" id="GCC16935.1"/>
    </source>
</evidence>
<evidence type="ECO:0000256" key="4">
    <source>
        <dbReference type="ARBA" id="ARBA00022729"/>
    </source>
</evidence>
<protein>
    <recommendedName>
        <fullName evidence="11">Tenascin-R</fullName>
    </recommendedName>
</protein>
<keyword evidence="2" id="KW-0964">Secreted</keyword>
<dbReference type="PANTHER" id="PTHR46708">
    <property type="entry name" value="TENASCIN"/>
    <property type="match status" value="1"/>
</dbReference>
<reference evidence="9 10" key="1">
    <citation type="journal article" date="2018" name="Nat. Ecol. Evol.">
        <title>Shark genomes provide insights into elasmobranch evolution and the origin of vertebrates.</title>
        <authorList>
            <person name="Hara Y"/>
            <person name="Yamaguchi K"/>
            <person name="Onimaru K"/>
            <person name="Kadota M"/>
            <person name="Koyanagi M"/>
            <person name="Keeley SD"/>
            <person name="Tatsumi K"/>
            <person name="Tanaka K"/>
            <person name="Motone F"/>
            <person name="Kageyama Y"/>
            <person name="Nozu R"/>
            <person name="Adachi N"/>
            <person name="Nishimura O"/>
            <person name="Nakagawa R"/>
            <person name="Tanegashima C"/>
            <person name="Kiyatake I"/>
            <person name="Matsumoto R"/>
            <person name="Murakumo K"/>
            <person name="Nishida K"/>
            <person name="Terakita A"/>
            <person name="Kuratani S"/>
            <person name="Sato K"/>
            <person name="Hyodo S Kuraku.S."/>
        </authorList>
    </citation>
    <scope>NUCLEOTIDE SEQUENCE [LARGE SCALE GENOMIC DNA]</scope>
</reference>
<dbReference type="SMART" id="SM00186">
    <property type="entry name" value="FBG"/>
    <property type="match status" value="1"/>
</dbReference>
<dbReference type="CDD" id="cd00063">
    <property type="entry name" value="FN3"/>
    <property type="match status" value="1"/>
</dbReference>
<comment type="caution">
    <text evidence="9">The sequence shown here is derived from an EMBL/GenBank/DDBJ whole genome shotgun (WGS) entry which is preliminary data.</text>
</comment>
<name>A0A401RFM7_CHIPU</name>
<dbReference type="AlphaFoldDB" id="A0A401RFM7"/>
<dbReference type="STRING" id="137246.A0A401RFM7"/>
<comment type="subcellular location">
    <subcellularLocation>
        <location evidence="1">Secreted</location>
        <location evidence="1">Extracellular space</location>
        <location evidence="1">Extracellular matrix</location>
    </subcellularLocation>
</comment>
<evidence type="ECO:0000256" key="2">
    <source>
        <dbReference type="ARBA" id="ARBA00022530"/>
    </source>
</evidence>
<dbReference type="PROSITE" id="PS00514">
    <property type="entry name" value="FIBRINOGEN_C_1"/>
    <property type="match status" value="1"/>
</dbReference>
<dbReference type="Pfam" id="PF00147">
    <property type="entry name" value="Fibrinogen_C"/>
    <property type="match status" value="1"/>
</dbReference>
<gene>
    <name evidence="9" type="ORF">chiPu_0020439</name>
</gene>
<keyword evidence="6" id="KW-1015">Disulfide bond</keyword>
<dbReference type="InterPro" id="IPR036056">
    <property type="entry name" value="Fibrinogen-like_C"/>
</dbReference>
<dbReference type="OMA" id="SWRGHEL"/>
<dbReference type="PANTHER" id="PTHR46708:SF13">
    <property type="entry name" value="TENASCIN-R"/>
    <property type="match status" value="1"/>
</dbReference>
<sequence length="381" mass="43916">MDTPLDVRVLNMTPTEAVLEWIAPQAVVENYVILLTQNQLVANTVHADGETTRYQLSELQPFTNYSVTVYAVQGFMTSVSASTNFLTPDIENYVLVYKDHSGQQKELILDAEDTWIRLEGLSETTEYSLRLQSAFGTMRSTTEHASFTTAGRLYPYPWDCTQHLLNGDTISGIYTIYLNGEPQQSMQVYCDMTTDNGGWLVLQRRQNGLTDFARKWTDYRVGFGNLEDEFWLGLDNIHKISAQTRYELRIDLRDGRESVYATYDRFYLSDARNLYKLRIGDYSGTAGDSLSYHQGRPFSTKDRDNDVAITNCALSYKGAWWYKNCHRANLNGKYGENRHSQGINWFSWRGHELSIPFVEMKVRSFNFKAMMWRGNHSLPLQ</sequence>